<comment type="caution">
    <text evidence="3">The sequence shown here is derived from an EMBL/GenBank/DDBJ whole genome shotgun (WGS) entry which is preliminary data.</text>
</comment>
<keyword evidence="2" id="KW-0812">Transmembrane</keyword>
<gene>
    <name evidence="3" type="ORF">K1W69_06565</name>
</gene>
<evidence type="ECO:0000256" key="2">
    <source>
        <dbReference type="SAM" id="Phobius"/>
    </source>
</evidence>
<dbReference type="InterPro" id="IPR009273">
    <property type="entry name" value="DUF930"/>
</dbReference>
<dbReference type="Pfam" id="PF06059">
    <property type="entry name" value="DUF930"/>
    <property type="match status" value="1"/>
</dbReference>
<dbReference type="AlphaFoldDB" id="A0AAE2ZHL9"/>
<sequence length="244" mass="27072">MGGSVLSGIIAERPLRGPVDQTGSPATGVVASVFVHFLFFLLILMLLPLPKPLNPLIPDVVRVTVVSRLPALQQQSLKDAPPEAALQRPSKQVSINPERLRPRPSEPPARKAPEENKMVRATQIFAGAVLATPEARQARMALPTLVDEDRKLQLCGLEAMEQIHVWDNTFQPERLVAYAMEDARVSGNSVIAEGAAFRSRNRWYNLQFRCDVTPDMRDVVAFEFALGEPIPYEDWLSHNLAAIH</sequence>
<evidence type="ECO:0000256" key="1">
    <source>
        <dbReference type="SAM" id="MobiDB-lite"/>
    </source>
</evidence>
<protein>
    <submittedName>
        <fullName evidence="3">DUF930 domain-containing protein</fullName>
    </submittedName>
</protein>
<proteinExistence type="predicted"/>
<organism evidence="3 4">
    <name type="scientific">Flavimaribacter sediminis</name>
    <dbReference type="NCBI Taxonomy" id="2865987"/>
    <lineage>
        <taxon>Bacteria</taxon>
        <taxon>Pseudomonadati</taxon>
        <taxon>Pseudomonadota</taxon>
        <taxon>Alphaproteobacteria</taxon>
        <taxon>Hyphomicrobiales</taxon>
        <taxon>Rhizobiaceae</taxon>
        <taxon>Flavimaribacter</taxon>
    </lineage>
</organism>
<evidence type="ECO:0000313" key="3">
    <source>
        <dbReference type="EMBL" id="MBW8636844.1"/>
    </source>
</evidence>
<keyword evidence="2" id="KW-0472">Membrane</keyword>
<feature type="transmembrane region" description="Helical" evidence="2">
    <location>
        <begin position="26"/>
        <end position="47"/>
    </location>
</feature>
<dbReference type="Proteomes" id="UP001196509">
    <property type="component" value="Unassembled WGS sequence"/>
</dbReference>
<evidence type="ECO:0000313" key="4">
    <source>
        <dbReference type="Proteomes" id="UP001196509"/>
    </source>
</evidence>
<accession>A0AAE2ZHL9</accession>
<feature type="region of interest" description="Disordered" evidence="1">
    <location>
        <begin position="76"/>
        <end position="114"/>
    </location>
</feature>
<dbReference type="EMBL" id="JAICBX010000001">
    <property type="protein sequence ID" value="MBW8636844.1"/>
    <property type="molecule type" value="Genomic_DNA"/>
</dbReference>
<feature type="compositionally biased region" description="Basic and acidic residues" evidence="1">
    <location>
        <begin position="98"/>
        <end position="114"/>
    </location>
</feature>
<name>A0AAE2ZHL9_9HYPH</name>
<keyword evidence="4" id="KW-1185">Reference proteome</keyword>
<keyword evidence="2" id="KW-1133">Transmembrane helix</keyword>
<reference evidence="3" key="1">
    <citation type="submission" date="2021-08" db="EMBL/GenBank/DDBJ databases">
        <title>Hoeflea bacterium WL0058 sp. nov., isolated from the sediment.</title>
        <authorList>
            <person name="Wang L."/>
            <person name="Zhang D."/>
        </authorList>
    </citation>
    <scope>NUCLEOTIDE SEQUENCE</scope>
    <source>
        <strain evidence="3">WL0058</strain>
    </source>
</reference>